<dbReference type="Pfam" id="PF19781">
    <property type="entry name" value="DUF6266"/>
    <property type="match status" value="1"/>
</dbReference>
<evidence type="ECO:0000313" key="1">
    <source>
        <dbReference type="EMBL" id="MBB2149913.1"/>
    </source>
</evidence>
<dbReference type="Proteomes" id="UP000636110">
    <property type="component" value="Unassembled WGS sequence"/>
</dbReference>
<organism evidence="1 2">
    <name type="scientific">Pedobacter gandavensis</name>
    <dbReference type="NCBI Taxonomy" id="2679963"/>
    <lineage>
        <taxon>Bacteria</taxon>
        <taxon>Pseudomonadati</taxon>
        <taxon>Bacteroidota</taxon>
        <taxon>Sphingobacteriia</taxon>
        <taxon>Sphingobacteriales</taxon>
        <taxon>Sphingobacteriaceae</taxon>
        <taxon>Pedobacter</taxon>
    </lineage>
</organism>
<dbReference type="EMBL" id="WNXC01000004">
    <property type="protein sequence ID" value="MBB2149913.1"/>
    <property type="molecule type" value="Genomic_DNA"/>
</dbReference>
<name>A0ABR6EXA2_9SPHI</name>
<evidence type="ECO:0000313" key="2">
    <source>
        <dbReference type="Proteomes" id="UP000636110"/>
    </source>
</evidence>
<dbReference type="RefSeq" id="WP_182958161.1">
    <property type="nucleotide sequence ID" value="NZ_WNXC01000004.1"/>
</dbReference>
<gene>
    <name evidence="1" type="ORF">GM920_13510</name>
</gene>
<accession>A0ABR6EXA2</accession>
<dbReference type="InterPro" id="IPR046233">
    <property type="entry name" value="DUF6266"/>
</dbReference>
<proteinExistence type="predicted"/>
<comment type="caution">
    <text evidence="1">The sequence shown here is derived from an EMBL/GenBank/DDBJ whole genome shotgun (WGS) entry which is preliminary data.</text>
</comment>
<reference evidence="1 2" key="1">
    <citation type="submission" date="2019-11" db="EMBL/GenBank/DDBJ databases">
        <title>Description of Pedobacter sp. LMG 31462T.</title>
        <authorList>
            <person name="Carlier A."/>
            <person name="Qi S."/>
            <person name="Vandamme P."/>
        </authorList>
    </citation>
    <scope>NUCLEOTIDE SEQUENCE [LARGE SCALE GENOMIC DNA]</scope>
    <source>
        <strain evidence="1 2">LMG 31462</strain>
    </source>
</reference>
<sequence length="215" mass="23711">MASVKKIVLEKGSGKPGSTVAEAKNGENPVTDLADVLALKKPLTKGQRLQRKKMRDLQYFLKPFSAVLKVGFKNQAAGVSPKTKALSVNIPKIFVGSDKKSMIDMADVQLSEGYAAQLSNLKVVKKDGRLMGLTWDQCDHILGKYNVLSLVLYDEDQRKVFYIPNLGPVSRQEAEFLFEDFVGLCLHMFVFTVGMLKGVKNSNSNTQYLGMACVS</sequence>
<protein>
    <submittedName>
        <fullName evidence="1">Uncharacterized protein</fullName>
    </submittedName>
</protein>
<keyword evidence="2" id="KW-1185">Reference proteome</keyword>